<sequence>MSTESTATNVSELYPRFMTAVSLNESGSSSSSSSDDDDGGYKLVESILIAVFLSFIIFFSVAGNLLVCVAILTERNLRKTSNLFIVSLAVSDTLVAILVMTFAVVNDLLGYWVFGADFCKIWISFDVMCSTASILNLCAISLDRYIHIRSPLHYDMWMSTRRTLALIAVVWLLSLLISFFPIQMGWHETNDAAAALPDANRFVCLLELNPLYAVISSLVSFYVPCLVMILIYLRLYRYARMHVKSIRQQQCFVGDADSAMQKTSDHKAAVTLGIIMGVFLLCWTPFFTINIIGAFCTTCIPPVAFSVFTWLGYFNSTLNPIIYSIFNQEFRAAFKRVLARTCCLTRRRTARYCLRKTARPNGLSPSAEYGTLTLKRTTYQVDFPSPCGLDGCRKPLPASTSNHQLTKSPSPLTPQSAPLNLLTVAGPTPYADRPPHITIATSTETINDVISPAFV</sequence>
<dbReference type="SMART" id="SM01381">
    <property type="entry name" value="7TM_GPCR_Srsx"/>
    <property type="match status" value="1"/>
</dbReference>
<feature type="transmembrane region" description="Helical" evidence="10">
    <location>
        <begin position="268"/>
        <end position="286"/>
    </location>
</feature>
<dbReference type="Gene3D" id="1.20.1070.10">
    <property type="entry name" value="Rhodopsin 7-helix transmembrane proteins"/>
    <property type="match status" value="1"/>
</dbReference>
<dbReference type="Proteomes" id="UP001209878">
    <property type="component" value="Unassembled WGS sequence"/>
</dbReference>
<evidence type="ECO:0000256" key="3">
    <source>
        <dbReference type="ARBA" id="ARBA00022692"/>
    </source>
</evidence>
<feature type="transmembrane region" description="Helical" evidence="10">
    <location>
        <begin position="121"/>
        <end position="142"/>
    </location>
</feature>
<comment type="subcellular location">
    <subcellularLocation>
        <location evidence="1">Cell membrane</location>
        <topology evidence="1">Multi-pass membrane protein</topology>
    </subcellularLocation>
</comment>
<keyword evidence="6 10" id="KW-0472">Membrane</keyword>
<dbReference type="InterPro" id="IPR000276">
    <property type="entry name" value="GPCR_Rhodpsn"/>
</dbReference>
<evidence type="ECO:0000256" key="8">
    <source>
        <dbReference type="ARBA" id="ARBA00023224"/>
    </source>
</evidence>
<dbReference type="GO" id="GO:0071880">
    <property type="term" value="P:adenylate cyclase-activating adrenergic receptor signaling pathway"/>
    <property type="evidence" value="ECO:0007669"/>
    <property type="project" value="TreeGrafter"/>
</dbReference>
<evidence type="ECO:0000256" key="9">
    <source>
        <dbReference type="RuleBase" id="RU000688"/>
    </source>
</evidence>
<protein>
    <recommendedName>
        <fullName evidence="11">G-protein coupled receptors family 1 profile domain-containing protein</fullName>
    </recommendedName>
</protein>
<dbReference type="InterPro" id="IPR017452">
    <property type="entry name" value="GPCR_Rhodpsn_7TM"/>
</dbReference>
<keyword evidence="7 9" id="KW-0675">Receptor</keyword>
<evidence type="ECO:0000256" key="4">
    <source>
        <dbReference type="ARBA" id="ARBA00022989"/>
    </source>
</evidence>
<evidence type="ECO:0000256" key="6">
    <source>
        <dbReference type="ARBA" id="ARBA00023136"/>
    </source>
</evidence>
<feature type="transmembrane region" description="Helical" evidence="10">
    <location>
        <begin position="163"/>
        <end position="182"/>
    </location>
</feature>
<evidence type="ECO:0000256" key="2">
    <source>
        <dbReference type="ARBA" id="ARBA00022475"/>
    </source>
</evidence>
<dbReference type="GO" id="GO:0004989">
    <property type="term" value="F:octopamine receptor activity"/>
    <property type="evidence" value="ECO:0007669"/>
    <property type="project" value="TreeGrafter"/>
</dbReference>
<dbReference type="EMBL" id="JAODUO010000010">
    <property type="protein sequence ID" value="KAK2193589.1"/>
    <property type="molecule type" value="Genomic_DNA"/>
</dbReference>
<keyword evidence="13" id="KW-1185">Reference proteome</keyword>
<dbReference type="PANTHER" id="PTHR24248">
    <property type="entry name" value="ADRENERGIC RECEPTOR-RELATED G-PROTEIN COUPLED RECEPTOR"/>
    <property type="match status" value="1"/>
</dbReference>
<keyword evidence="8 9" id="KW-0807">Transducer</keyword>
<evidence type="ECO:0000313" key="13">
    <source>
        <dbReference type="Proteomes" id="UP001209878"/>
    </source>
</evidence>
<evidence type="ECO:0000259" key="11">
    <source>
        <dbReference type="PROSITE" id="PS50262"/>
    </source>
</evidence>
<keyword evidence="5 9" id="KW-0297">G-protein coupled receptor</keyword>
<feature type="transmembrane region" description="Helical" evidence="10">
    <location>
        <begin position="84"/>
        <end position="105"/>
    </location>
</feature>
<dbReference type="AlphaFoldDB" id="A0AAD9PF00"/>
<dbReference type="Pfam" id="PF00001">
    <property type="entry name" value="7tm_1"/>
    <property type="match status" value="1"/>
</dbReference>
<dbReference type="CDD" id="cd15065">
    <property type="entry name" value="7tmA_Ap5-HTB1-like"/>
    <property type="match status" value="1"/>
</dbReference>
<feature type="domain" description="G-protein coupled receptors family 1 profile" evidence="11">
    <location>
        <begin position="63"/>
        <end position="323"/>
    </location>
</feature>
<feature type="transmembrane region" description="Helical" evidence="10">
    <location>
        <begin position="211"/>
        <end position="233"/>
    </location>
</feature>
<accession>A0AAD9PF00</accession>
<feature type="transmembrane region" description="Helical" evidence="10">
    <location>
        <begin position="47"/>
        <end position="72"/>
    </location>
</feature>
<evidence type="ECO:0000256" key="5">
    <source>
        <dbReference type="ARBA" id="ARBA00023040"/>
    </source>
</evidence>
<gene>
    <name evidence="12" type="ORF">NP493_11g05003</name>
</gene>
<evidence type="ECO:0000256" key="10">
    <source>
        <dbReference type="SAM" id="Phobius"/>
    </source>
</evidence>
<reference evidence="12" key="1">
    <citation type="journal article" date="2023" name="Mol. Biol. Evol.">
        <title>Third-Generation Sequencing Reveals the Adaptive Role of the Epigenome in Three Deep-Sea Polychaetes.</title>
        <authorList>
            <person name="Perez M."/>
            <person name="Aroh O."/>
            <person name="Sun Y."/>
            <person name="Lan Y."/>
            <person name="Juniper S.K."/>
            <person name="Young C.R."/>
            <person name="Angers B."/>
            <person name="Qian P.Y."/>
        </authorList>
    </citation>
    <scope>NUCLEOTIDE SEQUENCE</scope>
    <source>
        <strain evidence="12">R07B-5</strain>
    </source>
</reference>
<keyword evidence="3 9" id="KW-0812">Transmembrane</keyword>
<dbReference type="PRINTS" id="PR00237">
    <property type="entry name" value="GPCRRHODOPSN"/>
</dbReference>
<keyword evidence="4 10" id="KW-1133">Transmembrane helix</keyword>
<dbReference type="PANTHER" id="PTHR24248:SF187">
    <property type="entry name" value="OCTOPAMINE RECEPTOR BETA-2R"/>
    <property type="match status" value="1"/>
</dbReference>
<dbReference type="PRINTS" id="PR01102">
    <property type="entry name" value="5HT6RECEPTR"/>
</dbReference>
<evidence type="ECO:0000256" key="1">
    <source>
        <dbReference type="ARBA" id="ARBA00004651"/>
    </source>
</evidence>
<evidence type="ECO:0000313" key="12">
    <source>
        <dbReference type="EMBL" id="KAK2193589.1"/>
    </source>
</evidence>
<name>A0AAD9PF00_RIDPI</name>
<dbReference type="SUPFAM" id="SSF81321">
    <property type="entry name" value="Family A G protein-coupled receptor-like"/>
    <property type="match status" value="1"/>
</dbReference>
<dbReference type="FunFam" id="1.20.1070.10:FF:000260">
    <property type="entry name" value="Dopamine receptor 1"/>
    <property type="match status" value="1"/>
</dbReference>
<dbReference type="GO" id="GO:0043410">
    <property type="term" value="P:positive regulation of MAPK cascade"/>
    <property type="evidence" value="ECO:0007669"/>
    <property type="project" value="TreeGrafter"/>
</dbReference>
<dbReference type="PROSITE" id="PS50262">
    <property type="entry name" value="G_PROTEIN_RECEP_F1_2"/>
    <property type="match status" value="1"/>
</dbReference>
<proteinExistence type="inferred from homology"/>
<comment type="similarity">
    <text evidence="9">Belongs to the G-protein coupled receptor 1 family.</text>
</comment>
<evidence type="ECO:0000256" key="7">
    <source>
        <dbReference type="ARBA" id="ARBA00023170"/>
    </source>
</evidence>
<comment type="caution">
    <text evidence="12">The sequence shown here is derived from an EMBL/GenBank/DDBJ whole genome shotgun (WGS) entry which is preliminary data.</text>
</comment>
<keyword evidence="2" id="KW-1003">Cell membrane</keyword>
<dbReference type="GO" id="GO:0005886">
    <property type="term" value="C:plasma membrane"/>
    <property type="evidence" value="ECO:0007669"/>
    <property type="project" value="UniProtKB-SubCell"/>
</dbReference>
<dbReference type="PROSITE" id="PS00237">
    <property type="entry name" value="G_PROTEIN_RECEP_F1_1"/>
    <property type="match status" value="1"/>
</dbReference>
<organism evidence="12 13">
    <name type="scientific">Ridgeia piscesae</name>
    <name type="common">Tubeworm</name>
    <dbReference type="NCBI Taxonomy" id="27915"/>
    <lineage>
        <taxon>Eukaryota</taxon>
        <taxon>Metazoa</taxon>
        <taxon>Spiralia</taxon>
        <taxon>Lophotrochozoa</taxon>
        <taxon>Annelida</taxon>
        <taxon>Polychaeta</taxon>
        <taxon>Sedentaria</taxon>
        <taxon>Canalipalpata</taxon>
        <taxon>Sabellida</taxon>
        <taxon>Siboglinidae</taxon>
        <taxon>Ridgeia</taxon>
    </lineage>
</organism>